<dbReference type="eggNOG" id="ENOG502QREF">
    <property type="taxonomic scope" value="Eukaryota"/>
</dbReference>
<dbReference type="FunCoup" id="A7TID6">
    <property type="interactions" value="130"/>
</dbReference>
<dbReference type="GO" id="GO:0016020">
    <property type="term" value="C:membrane"/>
    <property type="evidence" value="ECO:0007669"/>
    <property type="project" value="UniProtKB-SubCell"/>
</dbReference>
<gene>
    <name evidence="7" type="ORF">Kpol_1054p49</name>
</gene>
<protein>
    <recommendedName>
        <fullName evidence="6">LicD/FKTN/FKRP nucleotidyltransferase domain-containing protein</fullName>
    </recommendedName>
</protein>
<feature type="transmembrane region" description="Helical" evidence="5">
    <location>
        <begin position="21"/>
        <end position="42"/>
    </location>
</feature>
<keyword evidence="2 5" id="KW-0812">Transmembrane</keyword>
<dbReference type="RefSeq" id="XP_001645860.1">
    <property type="nucleotide sequence ID" value="XM_001645810.1"/>
</dbReference>
<dbReference type="Proteomes" id="UP000000267">
    <property type="component" value="Unassembled WGS sequence"/>
</dbReference>
<keyword evidence="8" id="KW-1185">Reference proteome</keyword>
<proteinExistence type="predicted"/>
<dbReference type="PANTHER" id="PTHR15407">
    <property type="entry name" value="FUKUTIN-RELATED"/>
    <property type="match status" value="1"/>
</dbReference>
<dbReference type="HOGENOM" id="CLU_008074_0_0_1"/>
<dbReference type="GO" id="GO:0009100">
    <property type="term" value="P:glycoprotein metabolic process"/>
    <property type="evidence" value="ECO:0007669"/>
    <property type="project" value="UniProtKB-ARBA"/>
</dbReference>
<evidence type="ECO:0000256" key="2">
    <source>
        <dbReference type="ARBA" id="ARBA00022692"/>
    </source>
</evidence>
<dbReference type="KEGG" id="vpo:Kpol_1054p49"/>
<dbReference type="PhylomeDB" id="A7TID6"/>
<evidence type="ECO:0000259" key="6">
    <source>
        <dbReference type="Pfam" id="PF04991"/>
    </source>
</evidence>
<reference evidence="7 8" key="1">
    <citation type="journal article" date="2007" name="Proc. Natl. Acad. Sci. U.S.A.">
        <title>Independent sorting-out of thousands of duplicated gene pairs in two yeast species descended from a whole-genome duplication.</title>
        <authorList>
            <person name="Scannell D.R."/>
            <person name="Frank A.C."/>
            <person name="Conant G.C."/>
            <person name="Byrne K.P."/>
            <person name="Woolfit M."/>
            <person name="Wolfe K.H."/>
        </authorList>
    </citation>
    <scope>NUCLEOTIDE SEQUENCE [LARGE SCALE GENOMIC DNA]</scope>
    <source>
        <strain evidence="8">ATCC 22028 / DSM 70294 / BCRC 21397 / CBS 2163 / NBRC 10782 / NRRL Y-8283 / UCD 57-17</strain>
    </source>
</reference>
<accession>A7TID6</accession>
<evidence type="ECO:0000313" key="8">
    <source>
        <dbReference type="Proteomes" id="UP000000267"/>
    </source>
</evidence>
<dbReference type="GeneID" id="5546266"/>
<dbReference type="InterPro" id="IPR009644">
    <property type="entry name" value="FKTN/MNN4/W02B3.4-1"/>
</dbReference>
<dbReference type="OrthoDB" id="444255at2759"/>
<comment type="subcellular location">
    <subcellularLocation>
        <location evidence="1">Membrane</location>
        <topology evidence="1">Single-pass membrane protein</topology>
    </subcellularLocation>
</comment>
<dbReference type="Pfam" id="PF04991">
    <property type="entry name" value="LicD"/>
    <property type="match status" value="1"/>
</dbReference>
<dbReference type="OMA" id="PEVYQLQ"/>
<dbReference type="InterPro" id="IPR007074">
    <property type="entry name" value="LicD/FKTN/FKRP_NTP_transf"/>
</dbReference>
<name>A7TID6_VANPO</name>
<dbReference type="PANTHER" id="PTHR15407:SF28">
    <property type="entry name" value="RIBITOL-5-PHOSPHATE TRANSFERASE FKTN"/>
    <property type="match status" value="1"/>
</dbReference>
<evidence type="ECO:0000256" key="3">
    <source>
        <dbReference type="ARBA" id="ARBA00022989"/>
    </source>
</evidence>
<evidence type="ECO:0000256" key="4">
    <source>
        <dbReference type="ARBA" id="ARBA00023136"/>
    </source>
</evidence>
<evidence type="ECO:0000256" key="1">
    <source>
        <dbReference type="ARBA" id="ARBA00004167"/>
    </source>
</evidence>
<organism evidence="8">
    <name type="scientific">Vanderwaltozyma polyspora (strain ATCC 22028 / DSM 70294 / BCRC 21397 / CBS 2163 / NBRC 10782 / NRRL Y-8283 / UCD 57-17)</name>
    <name type="common">Kluyveromyces polysporus</name>
    <dbReference type="NCBI Taxonomy" id="436907"/>
    <lineage>
        <taxon>Eukaryota</taxon>
        <taxon>Fungi</taxon>
        <taxon>Dikarya</taxon>
        <taxon>Ascomycota</taxon>
        <taxon>Saccharomycotina</taxon>
        <taxon>Saccharomycetes</taxon>
        <taxon>Saccharomycetales</taxon>
        <taxon>Saccharomycetaceae</taxon>
        <taxon>Vanderwaltozyma</taxon>
    </lineage>
</organism>
<keyword evidence="4 5" id="KW-0472">Membrane</keyword>
<keyword evidence="3 5" id="KW-1133">Transmembrane helix</keyword>
<dbReference type="InParanoid" id="A7TID6"/>
<evidence type="ECO:0000256" key="5">
    <source>
        <dbReference type="SAM" id="Phobius"/>
    </source>
</evidence>
<dbReference type="STRING" id="436907.A7TID6"/>
<dbReference type="EMBL" id="DS480395">
    <property type="protein sequence ID" value="EDO18002.1"/>
    <property type="molecule type" value="Genomic_DNA"/>
</dbReference>
<dbReference type="AlphaFoldDB" id="A7TID6"/>
<feature type="domain" description="LicD/FKTN/FKRP nucleotidyltransferase" evidence="6">
    <location>
        <begin position="522"/>
        <end position="767"/>
    </location>
</feature>
<sequence length="992" mass="115946">MMKRYSRSPRRMLDPFVGRGYLRLILSLISSFIIFKIVFSILPSNDNDSNNKSTNSRSASLNNGINYLPQHVQSLEHQQRTSMSNLMSDPLSFLNALYSDSSEPLSDIQLGKLLYKKLKYDSSYSWFDTYELQKDLLTIRMGTDRGTRVDSINQLNFYENDPRLIWSVYLDHFMNSKTSHKNSKVPFAWYDWAESHDFNKLLAAKKTKIPCHFVFDSAFELEKLTNLEDELGEFLFIKDRIKYNEPLWYRKERKVGDTSVFGSLHDYCKDNLALQRPEDHDFKSPFKVTTLYDKVRPEVYQIQARNHIMTSLVHPLSMTILNSDKSSYRIPVEQREASKNIIQSGLLHDFLERHSPKLDDEASNYLFKSKKVEETPDFRNNQSSFDYVFDHNPIFDKFVESDFAKDHEVDVIGGNRSAFHSDFVYLNEDDFRFDVVAKIKELEESETSLDVHDKSYLESLKFSFNTHPVFVTKYFSEPNHVKSFAGKGWHRDKRFFNGDLPDDSQEYFQRLNAMIRTFQKFTKANGIISWLAHGTVYGYLYDGLSFPWDNDYDLQMPIKHLHLLAQYFNQTLVLEDPREGNGRYLVDIGSSITVRTNGNGKNNIDARFVDIDSGLYIDITGLASTSAPVKHYMEDYIKKLQSNITKDIELNKTLLDIQAPEKGLASLGIYELQTYAHEKSNGFDKRIIDKIDEMAKNERSIASGNSIEKKLSARQRYSLNDYLKIYNCRNHHFSTLELLSPLRTTIFHGVTTFVPNNFIRILNNEYRVPDEYGYVGYQNKAYVPEFKAWFRTDILKKCGSIYSWYPNLRKLSSPIKRMKLTDVKTFYYNLVKAGYEDLVSILYMSYSASSFRVKELEIQYDAKLKLNEKREYLNIMRNEVAPRLNAPGKDPLLFSHERKLWDMLSRDFSDETLSDIRREASQEVLRKLWKLTESVSSRSLELFDIPDRLVGNKTFTLNDFGMNLYHNNRSSVYKIFKKDPILLDEQAKDSNK</sequence>
<evidence type="ECO:0000313" key="7">
    <source>
        <dbReference type="EMBL" id="EDO18002.1"/>
    </source>
</evidence>